<name>A0A178EU35_TRIRU</name>
<sequence>MAIQWMEDEDDAEDDCNRSGIEELVSYIPAMKQHCLNMSPRGGSVDGAVVVEPSRVFDIFKLDQERIHGAKTSCSGLQGTYSVRQGAYDEETQIFRDERRICHEVLLPESNQPGSYLRFNPPKRIKQTLFASTIPYQPTIERQINKQTTSHLARMAAIVLALGAAIYITAEKIQGRREKERVLKAKNATKQALLKDDDSVMAVEDLPAYQTEKLPAYDFEQNHHQQHPVLVSSELTESSSQRYYLQARST</sequence>
<dbReference type="EMBL" id="LHPM01000018">
    <property type="protein sequence ID" value="OAL63600.1"/>
    <property type="molecule type" value="Genomic_DNA"/>
</dbReference>
<organism evidence="1 2">
    <name type="scientific">Trichophyton rubrum</name>
    <name type="common">Athlete's foot fungus</name>
    <name type="synonym">Epidermophyton rubrum</name>
    <dbReference type="NCBI Taxonomy" id="5551"/>
    <lineage>
        <taxon>Eukaryota</taxon>
        <taxon>Fungi</taxon>
        <taxon>Dikarya</taxon>
        <taxon>Ascomycota</taxon>
        <taxon>Pezizomycotina</taxon>
        <taxon>Eurotiomycetes</taxon>
        <taxon>Eurotiomycetidae</taxon>
        <taxon>Onygenales</taxon>
        <taxon>Arthrodermataceae</taxon>
        <taxon>Trichophyton</taxon>
    </lineage>
</organism>
<evidence type="ECO:0000313" key="1">
    <source>
        <dbReference type="EMBL" id="OAL63600.1"/>
    </source>
</evidence>
<evidence type="ECO:0000313" key="2">
    <source>
        <dbReference type="Proteomes" id="UP000243015"/>
    </source>
</evidence>
<comment type="caution">
    <text evidence="1">The sequence shown here is derived from an EMBL/GenBank/DDBJ whole genome shotgun (WGS) entry which is preliminary data.</text>
</comment>
<dbReference type="VEuPathDB" id="FungiDB:TERG_00266"/>
<reference evidence="1 2" key="1">
    <citation type="submission" date="2016-05" db="EMBL/GenBank/DDBJ databases">
        <title>Genome sequencing of Trichophyton rubrum CMCC(F)T1i isolated from hair.</title>
        <authorList>
            <person name="Zhan P."/>
            <person name="Tao Y."/>
            <person name="Liu W."/>
        </authorList>
    </citation>
    <scope>NUCLEOTIDE SEQUENCE [LARGE SCALE GENOMIC DNA]</scope>
    <source>
        <strain evidence="2">CMCC(F)T1i</strain>
    </source>
</reference>
<dbReference type="Proteomes" id="UP000243015">
    <property type="component" value="Unassembled WGS sequence"/>
</dbReference>
<protein>
    <submittedName>
        <fullName evidence="1">Uncharacterized protein</fullName>
    </submittedName>
</protein>
<accession>A0A178EU35</accession>
<proteinExistence type="predicted"/>
<gene>
    <name evidence="1" type="ORF">A7C99_5997</name>
</gene>
<dbReference type="AlphaFoldDB" id="A0A178EU35"/>